<sequence>MINRSVVIKTTSVLAVATMMQWFNFFIAAVAAATVWPSVFFPQRTLGLTLSIVAYAVTFVTRPVGALFLGMIGDSFGRKASNVLALILMALGSLGIAATPSYAKINILAPTLVIVFRLLQGLGIGGQWGSAVALVSELTANSKRRTFWTSLVQAGLPLGMALAIFGTILLIEISGRTFLTFGWRIMFIIGVLFIVLSSIIIRNVSESPFLTKKQDFHLLQSISNLKKYKKDLLKLVFAEVYEVGTSSIVIIPFSVTFLSLSSLSVTDSLASVGIADLLAATTIIIVGFLSGKVNKKRLFLLLSTGLSAIMVSYPYPLLLKSHALIFVIIAQSSLFSFLEMGYSVLGAFFAEHFPTEFRSTGVNLSYQLSAAIVGSINIIAITIILPLVNGLTNALIYITSIAALLCTISFCTLLTSLKETSGLPI</sequence>
<feature type="transmembrane region" description="Helical" evidence="7">
    <location>
        <begin position="323"/>
        <end position="345"/>
    </location>
</feature>
<organism evidence="9 10">
    <name type="scientific">Candidatus Marsarchaeota G1 archaeon OSP_D</name>
    <dbReference type="NCBI Taxonomy" id="1978155"/>
    <lineage>
        <taxon>Archaea</taxon>
        <taxon>Candidatus Marsarchaeota</taxon>
        <taxon>Candidatus Marsarchaeota group 1</taxon>
    </lineage>
</organism>
<feature type="transmembrane region" description="Helical" evidence="7">
    <location>
        <begin position="183"/>
        <end position="204"/>
    </location>
</feature>
<evidence type="ECO:0000256" key="3">
    <source>
        <dbReference type="ARBA" id="ARBA00022475"/>
    </source>
</evidence>
<feature type="domain" description="Major facilitator superfamily (MFS) profile" evidence="8">
    <location>
        <begin position="10"/>
        <end position="418"/>
    </location>
</feature>
<name>A0A2R6A7C8_9ARCH</name>
<protein>
    <recommendedName>
        <fullName evidence="8">Major facilitator superfamily (MFS) profile domain-containing protein</fullName>
    </recommendedName>
</protein>
<dbReference type="InterPro" id="IPR036259">
    <property type="entry name" value="MFS_trans_sf"/>
</dbReference>
<comment type="subcellular location">
    <subcellularLocation>
        <location evidence="1">Cell membrane</location>
        <topology evidence="1">Multi-pass membrane protein</topology>
    </subcellularLocation>
</comment>
<keyword evidence="4 7" id="KW-0812">Transmembrane</keyword>
<dbReference type="AlphaFoldDB" id="A0A2R6A7C8"/>
<keyword evidence="2" id="KW-0813">Transport</keyword>
<dbReference type="PANTHER" id="PTHR43045">
    <property type="entry name" value="SHIKIMATE TRANSPORTER"/>
    <property type="match status" value="1"/>
</dbReference>
<evidence type="ECO:0000256" key="6">
    <source>
        <dbReference type="ARBA" id="ARBA00023136"/>
    </source>
</evidence>
<evidence type="ECO:0000256" key="4">
    <source>
        <dbReference type="ARBA" id="ARBA00022692"/>
    </source>
</evidence>
<evidence type="ECO:0000256" key="2">
    <source>
        <dbReference type="ARBA" id="ARBA00022448"/>
    </source>
</evidence>
<keyword evidence="3" id="KW-1003">Cell membrane</keyword>
<evidence type="ECO:0000259" key="8">
    <source>
        <dbReference type="PROSITE" id="PS50850"/>
    </source>
</evidence>
<dbReference type="PANTHER" id="PTHR43045:SF1">
    <property type="entry name" value="SHIKIMATE TRANSPORTER"/>
    <property type="match status" value="1"/>
</dbReference>
<dbReference type="InterPro" id="IPR011701">
    <property type="entry name" value="MFS"/>
</dbReference>
<dbReference type="InterPro" id="IPR005829">
    <property type="entry name" value="Sugar_transporter_CS"/>
</dbReference>
<evidence type="ECO:0000256" key="7">
    <source>
        <dbReference type="SAM" id="Phobius"/>
    </source>
</evidence>
<dbReference type="Gene3D" id="1.20.1250.20">
    <property type="entry name" value="MFS general substrate transporter like domains"/>
    <property type="match status" value="1"/>
</dbReference>
<dbReference type="EMBL" id="NEXC01000093">
    <property type="protein sequence ID" value="PSN82193.1"/>
    <property type="molecule type" value="Genomic_DNA"/>
</dbReference>
<evidence type="ECO:0000313" key="9">
    <source>
        <dbReference type="EMBL" id="PSN82193.1"/>
    </source>
</evidence>
<feature type="transmembrane region" description="Helical" evidence="7">
    <location>
        <begin position="394"/>
        <end position="417"/>
    </location>
</feature>
<dbReference type="PROSITE" id="PS00217">
    <property type="entry name" value="SUGAR_TRANSPORT_2"/>
    <property type="match status" value="1"/>
</dbReference>
<dbReference type="Pfam" id="PF07690">
    <property type="entry name" value="MFS_1"/>
    <property type="match status" value="1"/>
</dbReference>
<dbReference type="GO" id="GO:0005886">
    <property type="term" value="C:plasma membrane"/>
    <property type="evidence" value="ECO:0007669"/>
    <property type="project" value="UniProtKB-SubCell"/>
</dbReference>
<keyword evidence="6 7" id="KW-0472">Membrane</keyword>
<dbReference type="InterPro" id="IPR020846">
    <property type="entry name" value="MFS_dom"/>
</dbReference>
<feature type="transmembrane region" description="Helical" evidence="7">
    <location>
        <begin position="83"/>
        <end position="102"/>
    </location>
</feature>
<dbReference type="GO" id="GO:0022857">
    <property type="term" value="F:transmembrane transporter activity"/>
    <property type="evidence" value="ECO:0007669"/>
    <property type="project" value="InterPro"/>
</dbReference>
<feature type="transmembrane region" description="Helical" evidence="7">
    <location>
        <begin position="298"/>
        <end position="317"/>
    </location>
</feature>
<evidence type="ECO:0000256" key="5">
    <source>
        <dbReference type="ARBA" id="ARBA00022989"/>
    </source>
</evidence>
<feature type="transmembrane region" description="Helical" evidence="7">
    <location>
        <begin position="269"/>
        <end position="291"/>
    </location>
</feature>
<evidence type="ECO:0000256" key="1">
    <source>
        <dbReference type="ARBA" id="ARBA00004651"/>
    </source>
</evidence>
<reference evidence="9 10" key="1">
    <citation type="submission" date="2017-04" db="EMBL/GenBank/DDBJ databases">
        <title>Novel microbial lineages endemic to geothermal iron-oxide mats fill important gaps in the evolutionary history of Archaea.</title>
        <authorList>
            <person name="Jay Z.J."/>
            <person name="Beam J.P."/>
            <person name="Dlakic M."/>
            <person name="Rusch D.B."/>
            <person name="Kozubal M.A."/>
            <person name="Inskeep W.P."/>
        </authorList>
    </citation>
    <scope>NUCLEOTIDE SEQUENCE [LARGE SCALE GENOMIC DNA]</scope>
    <source>
        <strain evidence="9">OSP_D</strain>
    </source>
</reference>
<dbReference type="PROSITE" id="PS50850">
    <property type="entry name" value="MFS"/>
    <property type="match status" value="1"/>
</dbReference>
<comment type="caution">
    <text evidence="9">The sequence shown here is derived from an EMBL/GenBank/DDBJ whole genome shotgun (WGS) entry which is preliminary data.</text>
</comment>
<dbReference type="SUPFAM" id="SSF103473">
    <property type="entry name" value="MFS general substrate transporter"/>
    <property type="match status" value="1"/>
</dbReference>
<proteinExistence type="predicted"/>
<dbReference type="Proteomes" id="UP000240880">
    <property type="component" value="Unassembled WGS sequence"/>
</dbReference>
<feature type="transmembrane region" description="Helical" evidence="7">
    <location>
        <begin position="114"/>
        <end position="135"/>
    </location>
</feature>
<feature type="transmembrane region" description="Helical" evidence="7">
    <location>
        <begin position="235"/>
        <end position="257"/>
    </location>
</feature>
<accession>A0A2R6A7C8</accession>
<feature type="transmembrane region" description="Helical" evidence="7">
    <location>
        <begin position="48"/>
        <end position="71"/>
    </location>
</feature>
<feature type="transmembrane region" description="Helical" evidence="7">
    <location>
        <begin position="12"/>
        <end position="36"/>
    </location>
</feature>
<feature type="transmembrane region" description="Helical" evidence="7">
    <location>
        <begin position="147"/>
        <end position="171"/>
    </location>
</feature>
<evidence type="ECO:0000313" key="10">
    <source>
        <dbReference type="Proteomes" id="UP000240880"/>
    </source>
</evidence>
<keyword evidence="5 7" id="KW-1133">Transmembrane helix</keyword>
<gene>
    <name evidence="9" type="ORF">B9Q01_08755</name>
</gene>
<feature type="transmembrane region" description="Helical" evidence="7">
    <location>
        <begin position="366"/>
        <end position="388"/>
    </location>
</feature>